<feature type="region of interest" description="Disordered" evidence="18">
    <location>
        <begin position="404"/>
        <end position="474"/>
    </location>
</feature>
<evidence type="ECO:0000256" key="1">
    <source>
        <dbReference type="ARBA" id="ARBA00004123"/>
    </source>
</evidence>
<dbReference type="Gene3D" id="3.30.470.30">
    <property type="entry name" value="DNA ligase/mRNA capping enzyme"/>
    <property type="match status" value="1"/>
</dbReference>
<evidence type="ECO:0000256" key="8">
    <source>
        <dbReference type="ARBA" id="ARBA00022741"/>
    </source>
</evidence>
<dbReference type="InterPro" id="IPR012340">
    <property type="entry name" value="NA-bd_OB-fold"/>
</dbReference>
<keyword evidence="22" id="KW-1185">Reference proteome</keyword>
<dbReference type="PANTHER" id="PTHR10367:SF17">
    <property type="entry name" value="MRNA-CAPPING ENZYME"/>
    <property type="match status" value="1"/>
</dbReference>
<keyword evidence="8 16" id="KW-0547">Nucleotide-binding</keyword>
<evidence type="ECO:0000256" key="17">
    <source>
        <dbReference type="PIRSR" id="PIRSR036959-1"/>
    </source>
</evidence>
<dbReference type="FunFam" id="3.30.470.30:FF:000011">
    <property type="entry name" value="mRNA-capping enzyme subunit alpha"/>
    <property type="match status" value="1"/>
</dbReference>
<feature type="domain" description="mRNA capping enzyme adenylation" evidence="19">
    <location>
        <begin position="43"/>
        <end position="245"/>
    </location>
</feature>
<evidence type="ECO:0000259" key="20">
    <source>
        <dbReference type="Pfam" id="PF03919"/>
    </source>
</evidence>
<feature type="active site" description="N6-GMP-lysine intermediate" evidence="17">
    <location>
        <position position="66"/>
    </location>
</feature>
<dbReference type="GO" id="GO:0004484">
    <property type="term" value="F:mRNA guanylyltransferase activity"/>
    <property type="evidence" value="ECO:0007669"/>
    <property type="project" value="UniProtKB-EC"/>
</dbReference>
<evidence type="ECO:0000256" key="3">
    <source>
        <dbReference type="ARBA" id="ARBA00012475"/>
    </source>
</evidence>
<dbReference type="InterPro" id="IPR013846">
    <property type="entry name" value="mRNA_cap_enzyme_C"/>
</dbReference>
<dbReference type="CDD" id="cd07895">
    <property type="entry name" value="Adenylation_mRNA_capping"/>
    <property type="match status" value="1"/>
</dbReference>
<dbReference type="PIRSF" id="PIRSF036959">
    <property type="entry name" value="mRNA_cap_alpha"/>
    <property type="match status" value="1"/>
</dbReference>
<evidence type="ECO:0000256" key="9">
    <source>
        <dbReference type="ARBA" id="ARBA00023042"/>
    </source>
</evidence>
<feature type="compositionally biased region" description="Basic and acidic residues" evidence="18">
    <location>
        <begin position="404"/>
        <end position="419"/>
    </location>
</feature>
<evidence type="ECO:0000259" key="19">
    <source>
        <dbReference type="Pfam" id="PF01331"/>
    </source>
</evidence>
<accession>A0A1G4JRH4</accession>
<evidence type="ECO:0000313" key="22">
    <source>
        <dbReference type="Proteomes" id="UP000189911"/>
    </source>
</evidence>
<dbReference type="EC" id="2.7.7.50" evidence="3 16"/>
<dbReference type="GO" id="GO:0005524">
    <property type="term" value="F:ATP binding"/>
    <property type="evidence" value="ECO:0007669"/>
    <property type="project" value="InterPro"/>
</dbReference>
<evidence type="ECO:0000256" key="16">
    <source>
        <dbReference type="PIRNR" id="PIRNR036959"/>
    </source>
</evidence>
<dbReference type="GO" id="GO:0005525">
    <property type="term" value="F:GTP binding"/>
    <property type="evidence" value="ECO:0007669"/>
    <property type="project" value="UniProtKB-KW"/>
</dbReference>
<keyword evidence="11 16" id="KW-0539">Nucleus</keyword>
<feature type="compositionally biased region" description="Acidic residues" evidence="18">
    <location>
        <begin position="449"/>
        <end position="466"/>
    </location>
</feature>
<dbReference type="InterPro" id="IPR017075">
    <property type="entry name" value="mRNA_cap_enzyme_alpha"/>
</dbReference>
<dbReference type="OrthoDB" id="200924at2759"/>
<proteinExistence type="inferred from homology"/>
<dbReference type="EMBL" id="LT598451">
    <property type="protein sequence ID" value="SCU93418.1"/>
    <property type="molecule type" value="Genomic_DNA"/>
</dbReference>
<evidence type="ECO:0000256" key="7">
    <source>
        <dbReference type="ARBA" id="ARBA00022695"/>
    </source>
</evidence>
<comment type="similarity">
    <text evidence="2 16">Belongs to the eukaryotic GTase family.</text>
</comment>
<evidence type="ECO:0000256" key="15">
    <source>
        <dbReference type="ARBA" id="ARBA00047082"/>
    </source>
</evidence>
<keyword evidence="7 16" id="KW-0548">Nucleotidyltransferase</keyword>
<keyword evidence="5 16" id="KW-0507">mRNA processing</keyword>
<dbReference type="Pfam" id="PF01331">
    <property type="entry name" value="mRNA_cap_enzyme"/>
    <property type="match status" value="1"/>
</dbReference>
<feature type="domain" description="mRNA capping enzyme C-terminal" evidence="20">
    <location>
        <begin position="249"/>
        <end position="393"/>
    </location>
</feature>
<name>A0A1G4JRH4_9SACH</name>
<comment type="subcellular location">
    <subcellularLocation>
        <location evidence="1 16">Nucleus</location>
    </subcellularLocation>
</comment>
<keyword evidence="6 16" id="KW-0808">Transferase</keyword>
<evidence type="ECO:0000256" key="13">
    <source>
        <dbReference type="ARBA" id="ARBA00030702"/>
    </source>
</evidence>
<sequence>MDNRAAPEIPGIRLPASITQDIRMLVCKLLNSPKPAKTFPGTQPVSFHHADIEEKLLSQDYYVCEKTDGLRALMLIVLNPVTKEQGCFIIDRENNYFQVSGFRFPRLPKKSRKELLETFQDGTLIDGELVLQTNPVSKLKELRYLMFDCLAINGRCIAQSPTSSRLAHLGKEFFKPYYDLRSLYPAQCATFPFKISMKVMNFSTDLVKVAQSLDKLPHVSDGLIFTPVTTPYHIGGKDSLLLKWKPEEENSVDFKMIVEIPLAEDTSLPKNDPNRFYYNYDVKPSFHLYTWQGGADVNARLQDFDQPFSKKEFEILDRTYKRFADLEISNEQWQELKSLEEPLNGRIVECTKDQDTGVWHMLRFRDDKLNGNHVSVVKKVLESIGDSVKIEDLEEATSKMRENWQLRHSDRKRDFRDVNRPPPSLEPIHQQEPSQIPDDSLDQPKYIDGDDDDDDELWSGDDDDFEVETKKSKL</sequence>
<dbReference type="GO" id="GO:0031533">
    <property type="term" value="C:mRNA capping enzyme complex"/>
    <property type="evidence" value="ECO:0007669"/>
    <property type="project" value="InterPro"/>
</dbReference>
<comment type="catalytic activity">
    <reaction evidence="14">
        <text>a 5'-end diphospho-ribonucleoside in mRNA + GTP + H(+) = a 5'-end (5'-triphosphoguanosine)-ribonucleoside in mRNA + diphosphate</text>
        <dbReference type="Rhea" id="RHEA:67012"/>
        <dbReference type="Rhea" id="RHEA-COMP:17165"/>
        <dbReference type="Rhea" id="RHEA-COMP:17166"/>
        <dbReference type="ChEBI" id="CHEBI:15378"/>
        <dbReference type="ChEBI" id="CHEBI:33019"/>
        <dbReference type="ChEBI" id="CHEBI:37565"/>
        <dbReference type="ChEBI" id="CHEBI:167616"/>
        <dbReference type="ChEBI" id="CHEBI:167617"/>
        <dbReference type="EC" id="2.7.7.50"/>
    </reaction>
    <physiologicalReaction direction="left-to-right" evidence="14">
        <dbReference type="Rhea" id="RHEA:67013"/>
    </physiologicalReaction>
</comment>
<reference evidence="22" key="1">
    <citation type="submission" date="2016-03" db="EMBL/GenBank/DDBJ databases">
        <authorList>
            <person name="Devillers Hugo."/>
        </authorList>
    </citation>
    <scope>NUCLEOTIDE SEQUENCE [LARGE SCALE GENOMIC DNA]</scope>
</reference>
<comment type="subunit">
    <text evidence="15">Heterodimer. The mRNA-capping enzyme is composed of two separate chains alpha and beta, respectively a mRNA guanylyltransferase and an mRNA 5'-triphosphate monophosphatase.</text>
</comment>
<evidence type="ECO:0000256" key="10">
    <source>
        <dbReference type="ARBA" id="ARBA00023134"/>
    </source>
</evidence>
<dbReference type="Proteomes" id="UP000189911">
    <property type="component" value="Chromosome E"/>
</dbReference>
<evidence type="ECO:0000256" key="5">
    <source>
        <dbReference type="ARBA" id="ARBA00022664"/>
    </source>
</evidence>
<evidence type="ECO:0000256" key="11">
    <source>
        <dbReference type="ARBA" id="ARBA00023242"/>
    </source>
</evidence>
<evidence type="ECO:0000256" key="6">
    <source>
        <dbReference type="ARBA" id="ARBA00022679"/>
    </source>
</evidence>
<dbReference type="InterPro" id="IPR001339">
    <property type="entry name" value="mRNA_cap_enzyme_adenylation"/>
</dbReference>
<dbReference type="GO" id="GO:0006370">
    <property type="term" value="P:7-methylguanosine mRNA capping"/>
    <property type="evidence" value="ECO:0007669"/>
    <property type="project" value="UniProtKB-KW"/>
</dbReference>
<comment type="function">
    <text evidence="16">Second step of mRNA capping. Transfer of the GMP moiety of GTP to the 5'-end of RNA via an enzyme-GMP covalent reaction intermediate.</text>
</comment>
<evidence type="ECO:0000256" key="18">
    <source>
        <dbReference type="SAM" id="MobiDB-lite"/>
    </source>
</evidence>
<evidence type="ECO:0000256" key="2">
    <source>
        <dbReference type="ARBA" id="ARBA00010237"/>
    </source>
</evidence>
<dbReference type="Pfam" id="PF03919">
    <property type="entry name" value="mRNA_cap_C"/>
    <property type="match status" value="1"/>
</dbReference>
<keyword evidence="9 16" id="KW-0506">mRNA capping</keyword>
<dbReference type="SUPFAM" id="SSF50249">
    <property type="entry name" value="Nucleic acid-binding proteins"/>
    <property type="match status" value="1"/>
</dbReference>
<evidence type="ECO:0000256" key="12">
    <source>
        <dbReference type="ARBA" id="ARBA00029909"/>
    </source>
</evidence>
<dbReference type="InterPro" id="IPR051029">
    <property type="entry name" value="mRNA_Capping_Enz/RNA_Phosphat"/>
</dbReference>
<evidence type="ECO:0000256" key="4">
    <source>
        <dbReference type="ARBA" id="ARBA00019171"/>
    </source>
</evidence>
<protein>
    <recommendedName>
        <fullName evidence="4 16">mRNA-capping enzyme subunit alpha</fullName>
        <ecNumber evidence="3 16">2.7.7.50</ecNumber>
    </recommendedName>
    <alternativeName>
        <fullName evidence="12 16">GTP--RNA guanylyltransferase</fullName>
    </alternativeName>
    <alternativeName>
        <fullName evidence="13 16">mRNA guanylyltransferase</fullName>
    </alternativeName>
</protein>
<dbReference type="PANTHER" id="PTHR10367">
    <property type="entry name" value="MRNA-CAPPING ENZYME"/>
    <property type="match status" value="1"/>
</dbReference>
<organism evidence="21 22">
    <name type="scientific">Lachancea nothofagi CBS 11611</name>
    <dbReference type="NCBI Taxonomy" id="1266666"/>
    <lineage>
        <taxon>Eukaryota</taxon>
        <taxon>Fungi</taxon>
        <taxon>Dikarya</taxon>
        <taxon>Ascomycota</taxon>
        <taxon>Saccharomycotina</taxon>
        <taxon>Saccharomycetes</taxon>
        <taxon>Saccharomycetales</taxon>
        <taxon>Saccharomycetaceae</taxon>
        <taxon>Lachancea</taxon>
    </lineage>
</organism>
<dbReference type="SUPFAM" id="SSF56091">
    <property type="entry name" value="DNA ligase/mRNA capping enzyme, catalytic domain"/>
    <property type="match status" value="1"/>
</dbReference>
<gene>
    <name evidence="21" type="ORF">LANO_0E03818G</name>
</gene>
<dbReference type="AlphaFoldDB" id="A0A1G4JRH4"/>
<keyword evidence="10 16" id="KW-0342">GTP-binding</keyword>
<dbReference type="FunFam" id="2.40.50.140:FF:000253">
    <property type="entry name" value="mRNA-capping enzyme subunit alpha"/>
    <property type="match status" value="1"/>
</dbReference>
<dbReference type="Gene3D" id="2.40.50.140">
    <property type="entry name" value="Nucleic acid-binding proteins"/>
    <property type="match status" value="1"/>
</dbReference>
<evidence type="ECO:0000313" key="21">
    <source>
        <dbReference type="EMBL" id="SCU93418.1"/>
    </source>
</evidence>
<evidence type="ECO:0000256" key="14">
    <source>
        <dbReference type="ARBA" id="ARBA00044624"/>
    </source>
</evidence>